<dbReference type="PANTHER" id="PTHR46333">
    <property type="entry name" value="CYTOKINESIS PROTEIN 3"/>
    <property type="match status" value="1"/>
</dbReference>
<dbReference type="GO" id="GO:0005737">
    <property type="term" value="C:cytoplasm"/>
    <property type="evidence" value="ECO:0007669"/>
    <property type="project" value="TreeGrafter"/>
</dbReference>
<dbReference type="SMART" id="SM00460">
    <property type="entry name" value="TGc"/>
    <property type="match status" value="1"/>
</dbReference>
<dbReference type="Gene3D" id="3.10.620.30">
    <property type="match status" value="1"/>
</dbReference>
<keyword evidence="2" id="KW-0732">Signal</keyword>
<dbReference type="OrthoDB" id="9788327at2"/>
<dbReference type="EMBL" id="CP025704">
    <property type="protein sequence ID" value="AUN98973.1"/>
    <property type="molecule type" value="Genomic_DNA"/>
</dbReference>
<keyword evidence="4" id="KW-1185">Reference proteome</keyword>
<accession>A0A2K9NTX7</accession>
<sequence>MKKPTSKIFVLALLLTSFFAVNTDLHAQVFGVNLGNATDTAKDIFKNAKDAAKKALEEANRKKAEEEARRAEKAKEEARSRTTNTSIIELQGTMGADIKWIMFNITKGSYNEKVTIPASNGSYKFRLALRDGAGTYAIQVFQNNKVERYTSYSYLSATQIENTDERDMSFLLPSTMVQSEDPEIVALTKMITKNATTETEAVKAIHDYVATNIEYDFPAYNDGTYAQKEYDAVSILKRKISVCSGYASLFAAMVRAYGVRVKVIHGKGVVSGGLGDHAWNEVEINGEWKMVDTTWDSNLKSNKYFFMDEAKFAQDHLKETEMTNY</sequence>
<name>A0A2K9NTX7_BACTC</name>
<evidence type="ECO:0000313" key="4">
    <source>
        <dbReference type="Proteomes" id="UP000235584"/>
    </source>
</evidence>
<dbReference type="Pfam" id="PF01841">
    <property type="entry name" value="Transglut_core"/>
    <property type="match status" value="1"/>
</dbReference>
<dbReference type="KEGG" id="bsto:C0V70_12850"/>
<dbReference type="RefSeq" id="WP_102244264.1">
    <property type="nucleotide sequence ID" value="NZ_CP025704.1"/>
</dbReference>
<reference evidence="3 4" key="1">
    <citation type="submission" date="2018-01" db="EMBL/GenBank/DDBJ databases">
        <title>Complete genome sequence of Bacteriovorax stolpii DSM12778.</title>
        <authorList>
            <person name="Tang B."/>
            <person name="Chang J."/>
        </authorList>
    </citation>
    <scope>NUCLEOTIDE SEQUENCE [LARGE SCALE GENOMIC DNA]</scope>
    <source>
        <strain evidence="3 4">DSM 12778</strain>
    </source>
</reference>
<evidence type="ECO:0000313" key="3">
    <source>
        <dbReference type="EMBL" id="AUN98973.1"/>
    </source>
</evidence>
<evidence type="ECO:0000256" key="2">
    <source>
        <dbReference type="SAM" id="SignalP"/>
    </source>
</evidence>
<protein>
    <submittedName>
        <fullName evidence="3">Uncharacterized protein</fullName>
    </submittedName>
</protein>
<feature type="chain" id="PRO_5043758467" evidence="2">
    <location>
        <begin position="23"/>
        <end position="325"/>
    </location>
</feature>
<evidence type="ECO:0000256" key="1">
    <source>
        <dbReference type="SAM" id="MobiDB-lite"/>
    </source>
</evidence>
<feature type="compositionally biased region" description="Basic and acidic residues" evidence="1">
    <location>
        <begin position="56"/>
        <end position="80"/>
    </location>
</feature>
<dbReference type="InterPro" id="IPR052557">
    <property type="entry name" value="CAP/Cytokinesis_protein"/>
</dbReference>
<dbReference type="InterPro" id="IPR002931">
    <property type="entry name" value="Transglutaminase-like"/>
</dbReference>
<dbReference type="AlphaFoldDB" id="A0A2K9NTX7"/>
<gene>
    <name evidence="3" type="ORF">C0V70_12850</name>
</gene>
<feature type="region of interest" description="Disordered" evidence="1">
    <location>
        <begin position="56"/>
        <end position="81"/>
    </location>
</feature>
<dbReference type="PANTHER" id="PTHR46333:SF2">
    <property type="entry name" value="CYTOKINESIS PROTEIN 3"/>
    <property type="match status" value="1"/>
</dbReference>
<proteinExistence type="predicted"/>
<dbReference type="InterPro" id="IPR038765">
    <property type="entry name" value="Papain-like_cys_pep_sf"/>
</dbReference>
<feature type="signal peptide" evidence="2">
    <location>
        <begin position="1"/>
        <end position="22"/>
    </location>
</feature>
<organism evidence="3 4">
    <name type="scientific">Bacteriovorax stolpii</name>
    <name type="common">Bdellovibrio stolpii</name>
    <dbReference type="NCBI Taxonomy" id="960"/>
    <lineage>
        <taxon>Bacteria</taxon>
        <taxon>Pseudomonadati</taxon>
        <taxon>Bdellovibrionota</taxon>
        <taxon>Bacteriovoracia</taxon>
        <taxon>Bacteriovoracales</taxon>
        <taxon>Bacteriovoracaceae</taxon>
        <taxon>Bacteriovorax</taxon>
    </lineage>
</organism>
<dbReference type="SUPFAM" id="SSF54001">
    <property type="entry name" value="Cysteine proteinases"/>
    <property type="match status" value="1"/>
</dbReference>
<dbReference type="Proteomes" id="UP000235584">
    <property type="component" value="Chromosome"/>
</dbReference>